<dbReference type="PANTHER" id="PTHR47313">
    <property type="entry name" value="RIBOSOMAL RNA LARGE SUBUNIT METHYLTRANSFERASE K/L"/>
    <property type="match status" value="1"/>
</dbReference>
<dbReference type="Proteomes" id="UP000193136">
    <property type="component" value="Unassembled WGS sequence"/>
</dbReference>
<dbReference type="OrthoDB" id="9809404at2"/>
<dbReference type="InterPro" id="IPR017244">
    <property type="entry name" value="23SrRNA_methyltr_KL"/>
</dbReference>
<dbReference type="HAMAP" id="MF_01858">
    <property type="entry name" value="23SrRNA_methyltr_KL"/>
    <property type="match status" value="1"/>
</dbReference>
<dbReference type="Gene3D" id="3.40.50.150">
    <property type="entry name" value="Vaccinia Virus protein VP39"/>
    <property type="match status" value="2"/>
</dbReference>
<dbReference type="InterPro" id="IPR000241">
    <property type="entry name" value="RlmKL-like_Mtase"/>
</dbReference>
<keyword evidence="2 6" id="KW-0698">rRNA processing</keyword>
<sequence>MKLFITVPGGLEELLKQELAELGAEELALTQAGISCRASLETSYRICLWSRLATRVLLLLGEAEVDNEQQLYQAARQLPWEEHVGVEQSIAVSCTTRRSLLENSRFAALRLKDAVVDRFRDLESRRPDVDPETPDCRFHLYLEKNRAFFYLDLGGGSLHRRGHRIAGTEAPLKENLAAALLLRSGWPEIAAAGGGLIDPMCGSGTFLLEAAAMAGDLAPRLGRESFGFMRWKQHQEEVWLRLLQEAKRRAAAGRRKIPFIAGFDQDAAAVGRTRQAVLQAGLDNRIRVKTAALTAATAEQLDQEKGLCIINPPYGERLGDHLVLKRLYRQIGEFWQRLPGWQAGLLTSDADLAREVGFRARRSTRLMNGPLECRFYQFELIPELRVSADTDPVRQQAVGQAEMFRNRLRKNLRRIGKWARRSRVSCYRLYDRDLPEFALAVDRYQDWLHVQEYRPPARVDGRLAEARFEAAIDVILDELDVPAENVVCKQRQRQKGSRQYERRSTRDEFYRVQESGLSFWVNLHDYLDTGLFLDQRLTRERLRDMAAGKRFLNLFCYTGSASVYAAAGGAESTTSVDLSQTYLDWAGRNLRLNGFHGRRHQLLRAHCLDWLQREKTSFDLIFLDPPTFSNSKRFKGHFDIQEDHLQLLRLTMARLTKDGSLIFSTNRRNFQLDARATELWQVEDWTEKTRSEDFNRKPPAHRCWLLRHRG</sequence>
<evidence type="ECO:0000256" key="2">
    <source>
        <dbReference type="ARBA" id="ARBA00022552"/>
    </source>
</evidence>
<evidence type="ECO:0000256" key="7">
    <source>
        <dbReference type="PROSITE-ProRule" id="PRU00529"/>
    </source>
</evidence>
<dbReference type="EMBL" id="NAAD01000034">
    <property type="protein sequence ID" value="ORJ53719.1"/>
    <property type="molecule type" value="Genomic_DNA"/>
</dbReference>
<dbReference type="Pfam" id="PF02926">
    <property type="entry name" value="THUMP"/>
    <property type="match status" value="1"/>
</dbReference>
<dbReference type="InterPro" id="IPR004114">
    <property type="entry name" value="THUMP_dom"/>
</dbReference>
<dbReference type="SUPFAM" id="SSF53335">
    <property type="entry name" value="S-adenosyl-L-methionine-dependent methyltransferases"/>
    <property type="match status" value="2"/>
</dbReference>
<keyword evidence="5 6" id="KW-0949">S-adenosyl-L-methionine</keyword>
<comment type="catalytic activity">
    <reaction evidence="6">
        <text>guanosine(2445) in 23S rRNA + S-adenosyl-L-methionine = N(2)-methylguanosine(2445) in 23S rRNA + S-adenosyl-L-homocysteine + H(+)</text>
        <dbReference type="Rhea" id="RHEA:42740"/>
        <dbReference type="Rhea" id="RHEA-COMP:10215"/>
        <dbReference type="Rhea" id="RHEA-COMP:10216"/>
        <dbReference type="ChEBI" id="CHEBI:15378"/>
        <dbReference type="ChEBI" id="CHEBI:57856"/>
        <dbReference type="ChEBI" id="CHEBI:59789"/>
        <dbReference type="ChEBI" id="CHEBI:74269"/>
        <dbReference type="ChEBI" id="CHEBI:74481"/>
        <dbReference type="EC" id="2.1.1.173"/>
    </reaction>
</comment>
<dbReference type="Pfam" id="PF10672">
    <property type="entry name" value="Methyltrans_SAM"/>
    <property type="match status" value="1"/>
</dbReference>
<proteinExistence type="inferred from homology"/>
<dbReference type="Gene3D" id="3.30.2130.30">
    <property type="match status" value="1"/>
</dbReference>
<evidence type="ECO:0000313" key="10">
    <source>
        <dbReference type="Proteomes" id="UP000193136"/>
    </source>
</evidence>
<keyword evidence="4 6" id="KW-0808">Transferase</keyword>
<evidence type="ECO:0000313" key="9">
    <source>
        <dbReference type="EMBL" id="ORJ53719.1"/>
    </source>
</evidence>
<dbReference type="InterPro" id="IPR019614">
    <property type="entry name" value="SAM-dep_methyl-trfase"/>
</dbReference>
<dbReference type="PIRSF" id="PIRSF037618">
    <property type="entry name" value="RNA_Mtase_bacteria_prd"/>
    <property type="match status" value="1"/>
</dbReference>
<evidence type="ECO:0000256" key="5">
    <source>
        <dbReference type="ARBA" id="ARBA00022691"/>
    </source>
</evidence>
<comment type="catalytic activity">
    <reaction evidence="6">
        <text>guanosine(2069) in 23S rRNA + S-adenosyl-L-methionine = N(2)-methylguanosine(2069) in 23S rRNA + S-adenosyl-L-homocysteine + H(+)</text>
        <dbReference type="Rhea" id="RHEA:43772"/>
        <dbReference type="Rhea" id="RHEA-COMP:10688"/>
        <dbReference type="Rhea" id="RHEA-COMP:10689"/>
        <dbReference type="ChEBI" id="CHEBI:15378"/>
        <dbReference type="ChEBI" id="CHEBI:57856"/>
        <dbReference type="ChEBI" id="CHEBI:59789"/>
        <dbReference type="ChEBI" id="CHEBI:74269"/>
        <dbReference type="ChEBI" id="CHEBI:74481"/>
        <dbReference type="EC" id="2.1.1.264"/>
    </reaction>
</comment>
<comment type="caution">
    <text evidence="9">The sequence shown here is derived from an EMBL/GenBank/DDBJ whole genome shotgun (WGS) entry which is preliminary data.</text>
</comment>
<dbReference type="Pfam" id="PF01170">
    <property type="entry name" value="UPF0020"/>
    <property type="match status" value="1"/>
</dbReference>
<dbReference type="GO" id="GO:0003723">
    <property type="term" value="F:RNA binding"/>
    <property type="evidence" value="ECO:0007669"/>
    <property type="project" value="UniProtKB-UniRule"/>
</dbReference>
<dbReference type="InterPro" id="IPR002052">
    <property type="entry name" value="DNA_methylase_N6_adenine_CS"/>
</dbReference>
<dbReference type="PROSITE" id="PS01261">
    <property type="entry name" value="UPF0020"/>
    <property type="match status" value="1"/>
</dbReference>
<dbReference type="PANTHER" id="PTHR47313:SF1">
    <property type="entry name" value="RIBOSOMAL RNA LARGE SUBUNIT METHYLTRANSFERASE K_L"/>
    <property type="match status" value="1"/>
</dbReference>
<dbReference type="CDD" id="cd02440">
    <property type="entry name" value="AdoMet_MTases"/>
    <property type="match status" value="1"/>
</dbReference>
<accession>A0A1X0XLD8</accession>
<organism evidence="9 10">
    <name type="scientific">Geothermobacter hydrogeniphilus</name>
    <dbReference type="NCBI Taxonomy" id="1969733"/>
    <lineage>
        <taxon>Bacteria</taxon>
        <taxon>Pseudomonadati</taxon>
        <taxon>Thermodesulfobacteriota</taxon>
        <taxon>Desulfuromonadia</taxon>
        <taxon>Desulfuromonadales</taxon>
        <taxon>Geothermobacteraceae</taxon>
        <taxon>Geothermobacter</taxon>
    </lineage>
</organism>
<dbReference type="PROSITE" id="PS00092">
    <property type="entry name" value="N6_MTASE"/>
    <property type="match status" value="1"/>
</dbReference>
<comment type="subcellular location">
    <subcellularLocation>
        <location evidence="6">Cytoplasm</location>
    </subcellularLocation>
</comment>
<keyword evidence="10" id="KW-1185">Reference proteome</keyword>
<reference evidence="9 10" key="1">
    <citation type="submission" date="2017-03" db="EMBL/GenBank/DDBJ databases">
        <title>Genome sequence of Geothermobacter sp. EPR-M, Deep-Sea Iron Reducer.</title>
        <authorList>
            <person name="Tully B."/>
            <person name="Savalia P."/>
            <person name="Abuyen K."/>
            <person name="Baughan C."/>
            <person name="Romero E."/>
            <person name="Ronkowski C."/>
            <person name="Torres B."/>
            <person name="Tremblay J."/>
            <person name="Trujillo A."/>
            <person name="Tyler M."/>
            <person name="Perez-Rodriguez I."/>
            <person name="Amend J."/>
        </authorList>
    </citation>
    <scope>NUCLEOTIDE SEQUENCE [LARGE SCALE GENOMIC DNA]</scope>
    <source>
        <strain evidence="9 10">EPR-M</strain>
    </source>
</reference>
<dbReference type="Gene3D" id="3.30.750.80">
    <property type="entry name" value="RNA methyltransferase domain (HRMD) like"/>
    <property type="match status" value="1"/>
</dbReference>
<feature type="domain" description="THUMP" evidence="8">
    <location>
        <begin position="42"/>
        <end position="153"/>
    </location>
</feature>
<protein>
    <recommendedName>
        <fullName evidence="6">Ribosomal RNA large subunit methyltransferase K/L</fullName>
    </recommendedName>
    <domain>
        <recommendedName>
            <fullName evidence="6">23S rRNA m2G2445 methyltransferase</fullName>
            <ecNumber evidence="6">2.1.1.173</ecNumber>
        </recommendedName>
        <alternativeName>
            <fullName evidence="6">rRNA (guanine-N(2)-)-methyltransferase RlmL</fullName>
        </alternativeName>
    </domain>
    <domain>
        <recommendedName>
            <fullName evidence="6">23S rRNA m7G2069 methyltransferase</fullName>
            <ecNumber evidence="6">2.1.1.264</ecNumber>
        </recommendedName>
        <alternativeName>
            <fullName evidence="6">rRNA (guanine-N(7)-)-methyltransferase RlmK</fullName>
        </alternativeName>
    </domain>
</protein>
<dbReference type="InterPro" id="IPR053943">
    <property type="entry name" value="RlmKL-like_Mtase_CS"/>
</dbReference>
<evidence type="ECO:0000259" key="8">
    <source>
        <dbReference type="PROSITE" id="PS51165"/>
    </source>
</evidence>
<dbReference type="RefSeq" id="WP_085011827.1">
    <property type="nucleotide sequence ID" value="NZ_NAAD01000034.1"/>
</dbReference>
<keyword evidence="3 6" id="KW-0489">Methyltransferase</keyword>
<dbReference type="GO" id="GO:0005737">
    <property type="term" value="C:cytoplasm"/>
    <property type="evidence" value="ECO:0007669"/>
    <property type="project" value="UniProtKB-SubCell"/>
</dbReference>
<dbReference type="EC" id="2.1.1.173" evidence="6"/>
<dbReference type="InterPro" id="IPR054170">
    <property type="entry name" value="RlmL_1st"/>
</dbReference>
<name>A0A1X0XLD8_9BACT</name>
<dbReference type="GO" id="GO:0070043">
    <property type="term" value="F:rRNA (guanine-N7-)-methyltransferase activity"/>
    <property type="evidence" value="ECO:0007669"/>
    <property type="project" value="UniProtKB-UniRule"/>
</dbReference>
<dbReference type="NCBIfam" id="NF008748">
    <property type="entry name" value="PRK11783.1"/>
    <property type="match status" value="1"/>
</dbReference>
<dbReference type="GO" id="GO:0052915">
    <property type="term" value="F:23S rRNA (guanine(2445)-N(2))-methyltransferase activity"/>
    <property type="evidence" value="ECO:0007669"/>
    <property type="project" value="UniProtKB-UniRule"/>
</dbReference>
<dbReference type="SMART" id="SM00981">
    <property type="entry name" value="THUMP"/>
    <property type="match status" value="1"/>
</dbReference>
<dbReference type="CDD" id="cd11715">
    <property type="entry name" value="THUMP_AdoMetMT"/>
    <property type="match status" value="1"/>
</dbReference>
<comment type="function">
    <text evidence="6">Specifically methylates the guanine in position 2445 (m2G2445) and the guanine in position 2069 (m7G2069) of 23S rRNA.</text>
</comment>
<dbReference type="PROSITE" id="PS51165">
    <property type="entry name" value="THUMP"/>
    <property type="match status" value="1"/>
</dbReference>
<evidence type="ECO:0000256" key="6">
    <source>
        <dbReference type="HAMAP-Rule" id="MF_01858"/>
    </source>
</evidence>
<gene>
    <name evidence="6" type="primary">rlmL</name>
    <name evidence="9" type="ORF">B5V00_16090</name>
</gene>
<evidence type="ECO:0000256" key="4">
    <source>
        <dbReference type="ARBA" id="ARBA00022679"/>
    </source>
</evidence>
<dbReference type="Pfam" id="PF22020">
    <property type="entry name" value="RlmL_1st"/>
    <property type="match status" value="1"/>
</dbReference>
<evidence type="ECO:0000256" key="3">
    <source>
        <dbReference type="ARBA" id="ARBA00022603"/>
    </source>
</evidence>
<keyword evidence="1 6" id="KW-0963">Cytoplasm</keyword>
<keyword evidence="7" id="KW-0694">RNA-binding</keyword>
<dbReference type="InterPro" id="IPR029063">
    <property type="entry name" value="SAM-dependent_MTases_sf"/>
</dbReference>
<dbReference type="EC" id="2.1.1.264" evidence="6"/>
<dbReference type="AlphaFoldDB" id="A0A1X0XLD8"/>
<evidence type="ECO:0000256" key="1">
    <source>
        <dbReference type="ARBA" id="ARBA00022490"/>
    </source>
</evidence>
<dbReference type="STRING" id="1969733.B5V00_16090"/>
<comment type="similarity">
    <text evidence="6">Belongs to the methyltransferase superfamily. RlmKL family.</text>
</comment>